<evidence type="ECO:0000313" key="4">
    <source>
        <dbReference type="EMBL" id="RKQ72900.1"/>
    </source>
</evidence>
<dbReference type="EMBL" id="RBIG01000001">
    <property type="protein sequence ID" value="RKQ72900.1"/>
    <property type="molecule type" value="Genomic_DNA"/>
</dbReference>
<name>A0A420WPJ1_9PROT</name>
<evidence type="ECO:0000256" key="1">
    <source>
        <dbReference type="SAM" id="MobiDB-lite"/>
    </source>
</evidence>
<dbReference type="InterPro" id="IPR007890">
    <property type="entry name" value="CHASE2"/>
</dbReference>
<feature type="transmembrane region" description="Helical" evidence="2">
    <location>
        <begin position="424"/>
        <end position="445"/>
    </location>
</feature>
<keyword evidence="2" id="KW-1133">Transmembrane helix</keyword>
<keyword evidence="2" id="KW-0812">Transmembrane</keyword>
<gene>
    <name evidence="4" type="ORF">BCL74_0670</name>
</gene>
<protein>
    <submittedName>
        <fullName evidence="4">CHASE2 domain-containing sensor protein</fullName>
    </submittedName>
</protein>
<dbReference type="SMART" id="SM01080">
    <property type="entry name" value="CHASE2"/>
    <property type="match status" value="1"/>
</dbReference>
<evidence type="ECO:0000259" key="3">
    <source>
        <dbReference type="SMART" id="SM01080"/>
    </source>
</evidence>
<organism evidence="4 5">
    <name type="scientific">Oceanibaculum indicum</name>
    <dbReference type="NCBI Taxonomy" id="526216"/>
    <lineage>
        <taxon>Bacteria</taxon>
        <taxon>Pseudomonadati</taxon>
        <taxon>Pseudomonadota</taxon>
        <taxon>Alphaproteobacteria</taxon>
        <taxon>Rhodospirillales</taxon>
        <taxon>Oceanibaculaceae</taxon>
        <taxon>Oceanibaculum</taxon>
    </lineage>
</organism>
<dbReference type="AlphaFoldDB" id="A0A420WPJ1"/>
<feature type="transmembrane region" description="Helical" evidence="2">
    <location>
        <begin position="60"/>
        <end position="84"/>
    </location>
</feature>
<evidence type="ECO:0000313" key="5">
    <source>
        <dbReference type="Proteomes" id="UP000277424"/>
    </source>
</evidence>
<evidence type="ECO:0000256" key="2">
    <source>
        <dbReference type="SAM" id="Phobius"/>
    </source>
</evidence>
<proteinExistence type="predicted"/>
<dbReference type="Pfam" id="PF05226">
    <property type="entry name" value="CHASE2"/>
    <property type="match status" value="2"/>
</dbReference>
<reference evidence="4 5" key="1">
    <citation type="submission" date="2018-10" db="EMBL/GenBank/DDBJ databases">
        <title>Comparative analysis of microorganisms from saline springs in Andes Mountain Range, Colombia.</title>
        <authorList>
            <person name="Rubin E."/>
        </authorList>
    </citation>
    <scope>NUCLEOTIDE SEQUENCE [LARGE SCALE GENOMIC DNA]</scope>
    <source>
        <strain evidence="4 5">USBA 36</strain>
    </source>
</reference>
<feature type="compositionally biased region" description="Polar residues" evidence="1">
    <location>
        <begin position="1"/>
        <end position="13"/>
    </location>
</feature>
<keyword evidence="2" id="KW-0472">Membrane</keyword>
<dbReference type="Proteomes" id="UP000277424">
    <property type="component" value="Unassembled WGS sequence"/>
</dbReference>
<feature type="region of interest" description="Disordered" evidence="1">
    <location>
        <begin position="1"/>
        <end position="26"/>
    </location>
</feature>
<sequence length="546" mass="59884">MAKGKTSNGSASPTHPGVSVTPARRRPRPLRKVLRARRRLRQALTRPVLTLSWYPFGTPVIRWADLIGLTALPAILLTLLVALLDPFELTEKTQLESDAFFYQIIRPDYPDTARDDITVILMTDQDLASFAEESPEMGVWPPPYSVYARMLEVILDFQPKAVFVDVGFLSRREAPGYDRLQSVLHDYIIYHDDPVPLFLSGGEKRDGMDRTIIFDLPGPSVAEVSVTHNPAYYPLYDFRNDRLSAACALFRSGRGLDLAAPESCIANDDANQLMSVVWPPRGSSSQGAGIFACRDLPESRTQRVIGAFLGMAGLDFLGIAPRNEASGSPYRQTCPPHVTLAAGDLHRQGGDVLERHLADKYVLIGSSFAMADDLIALPAHQPLPGVFWHAMALDNLLVYGDGADDSRYVRHDSTPLFGPLTHSLVMNIVTLIIIQILTSIFLRILDATKLSFPSGAGFGRVLFGAAGWLIFTALIILMGLGVIWATKIALALFAFEQLKLAPINLWGIFTATAARTIIHLPKSLAAMSGLVLLRYLARRGGSRLSA</sequence>
<feature type="domain" description="CHASE2" evidence="3">
    <location>
        <begin position="93"/>
        <end position="429"/>
    </location>
</feature>
<comment type="caution">
    <text evidence="4">The sequence shown here is derived from an EMBL/GenBank/DDBJ whole genome shotgun (WGS) entry which is preliminary data.</text>
</comment>
<feature type="transmembrane region" description="Helical" evidence="2">
    <location>
        <begin position="457"/>
        <end position="485"/>
    </location>
</feature>
<accession>A0A420WPJ1</accession>